<gene>
    <name evidence="5" type="ORF">FNV43_RR26101</name>
</gene>
<dbReference type="Pfam" id="PF16528">
    <property type="entry name" value="Exo84_C"/>
    <property type="match status" value="1"/>
</dbReference>
<keyword evidence="3" id="KW-0268">Exocytosis</keyword>
<dbReference type="AlphaFoldDB" id="A0A8K0DP65"/>
<dbReference type="GO" id="GO:0000145">
    <property type="term" value="C:exocyst"/>
    <property type="evidence" value="ECO:0007669"/>
    <property type="project" value="InterPro"/>
</dbReference>
<dbReference type="InterPro" id="IPR042560">
    <property type="entry name" value="Exo84_C_2"/>
</dbReference>
<comment type="similarity">
    <text evidence="1">Belongs to the EXO84 family.</text>
</comment>
<dbReference type="SUPFAM" id="SSF74788">
    <property type="entry name" value="Cullin repeat-like"/>
    <property type="match status" value="1"/>
</dbReference>
<dbReference type="InterPro" id="IPR016159">
    <property type="entry name" value="Cullin_repeat-like_dom_sf"/>
</dbReference>
<dbReference type="Proteomes" id="UP000796880">
    <property type="component" value="Unassembled WGS sequence"/>
</dbReference>
<dbReference type="InterPro" id="IPR033961">
    <property type="entry name" value="Exo84"/>
</dbReference>
<dbReference type="Pfam" id="PF08700">
    <property type="entry name" value="VPS51_Exo84_N"/>
    <property type="match status" value="1"/>
</dbReference>
<dbReference type="FunFam" id="1.20.58.1220:FF:000001">
    <property type="entry name" value="Exocyst complex component EXO84B"/>
    <property type="match status" value="1"/>
</dbReference>
<comment type="caution">
    <text evidence="5">The sequence shown here is derived from an EMBL/GenBank/DDBJ whole genome shotgun (WGS) entry which is preliminary data.</text>
</comment>
<evidence type="ECO:0000256" key="3">
    <source>
        <dbReference type="ARBA" id="ARBA00022483"/>
    </source>
</evidence>
<dbReference type="Gene3D" id="1.20.58.1210">
    <property type="entry name" value="Exo84p, N-terminal helical domain"/>
    <property type="match status" value="1"/>
</dbReference>
<feature type="domain" description="Exocyst component Exo84 C-terminal" evidence="4">
    <location>
        <begin position="153"/>
        <end position="362"/>
    </location>
</feature>
<keyword evidence="6" id="KW-1185">Reference proteome</keyword>
<sequence length="761" mass="84061">MDSALSSFSRGSFSSSIGDSAELEANVTLSDKLKIFKASKFDPDAYVTSKCQNMTEKEIKHLVAYLVDLKKASAEEMRISVYANYSAFIRTSKEISDLEGELLSMRNLLSTQAALVESLAEGVRIDSLSSGDEDSTAENMSNENRELTKIEDWLAEFLDTLEVLLAERRVDEAMAALDEGENIVEEANNKQTLSPAAFLSLQAAIAGQRQKLADQLAETMLQPSARGIELRSTVQALKKLGDGPRAHMLMLSSHKQKLLNNMQCLRSASITCGGGYTAALSHVVFRTIAQAASDSLAVFNEEPAYASELVTWAVKHSQVFANLLKRHILAPSAASGGLRLAAECVQICLGHCYLLEARGLALSPVLLRIFRPYIEQALSTNLKRIEQNSAALAVTDDWFLLYSPVGIRPMGSGMSLGVNASQPKLSSSAHRFNSMVQELVEDVASLESLQLDGQALEGILQVFNSYVGLLVNAMPGSMENEENLEGSGSRIVRLAETEAQQTALLANASLLADELLPRAALKLFPLVQQTNNNKMETPKIAPNRMPEQREWKKRLQRLVDRLRDSFCRQHALDLIFTEEGETRLSPQMYLSMDGNVEEPEWFPSPIFHELFAKLTRIASISTDMFVGRERFATVLLMRLTETVILWLSDDQNFWGEIEQGPQPLGPLGLQQFYLDMEFVMLFASQGRYLSRHLNQVIKDIIARAIDAVAATGLDPFRVLPEDDWFVEVAQIAIKMLTGKANFGNLDGDVTSPTASVSDTLY</sequence>
<reference evidence="5" key="1">
    <citation type="submission" date="2020-03" db="EMBL/GenBank/DDBJ databases">
        <title>A high-quality chromosome-level genome assembly of a woody plant with both climbing and erect habits, Rhamnella rubrinervis.</title>
        <authorList>
            <person name="Lu Z."/>
            <person name="Yang Y."/>
            <person name="Zhu X."/>
            <person name="Sun Y."/>
        </authorList>
    </citation>
    <scope>NUCLEOTIDE SEQUENCE</scope>
    <source>
        <strain evidence="5">BYM</strain>
        <tissue evidence="5">Leaf</tissue>
    </source>
</reference>
<dbReference type="InterPro" id="IPR032403">
    <property type="entry name" value="Exo84_C"/>
</dbReference>
<dbReference type="GO" id="GO:0006893">
    <property type="term" value="P:Golgi to plasma membrane transport"/>
    <property type="evidence" value="ECO:0007669"/>
    <property type="project" value="TreeGrafter"/>
</dbReference>
<dbReference type="PANTHER" id="PTHR21426">
    <property type="entry name" value="EXOCYST COMPLEX COMPONENT 8"/>
    <property type="match status" value="1"/>
</dbReference>
<dbReference type="OrthoDB" id="642193at2759"/>
<evidence type="ECO:0000256" key="1">
    <source>
        <dbReference type="ARBA" id="ARBA00007210"/>
    </source>
</evidence>
<organism evidence="5 6">
    <name type="scientific">Rhamnella rubrinervis</name>
    <dbReference type="NCBI Taxonomy" id="2594499"/>
    <lineage>
        <taxon>Eukaryota</taxon>
        <taxon>Viridiplantae</taxon>
        <taxon>Streptophyta</taxon>
        <taxon>Embryophyta</taxon>
        <taxon>Tracheophyta</taxon>
        <taxon>Spermatophyta</taxon>
        <taxon>Magnoliopsida</taxon>
        <taxon>eudicotyledons</taxon>
        <taxon>Gunneridae</taxon>
        <taxon>Pentapetalae</taxon>
        <taxon>rosids</taxon>
        <taxon>fabids</taxon>
        <taxon>Rosales</taxon>
        <taxon>Rhamnaceae</taxon>
        <taxon>rhamnoid group</taxon>
        <taxon>Rhamneae</taxon>
        <taxon>Rhamnella</taxon>
    </lineage>
</organism>
<evidence type="ECO:0000313" key="6">
    <source>
        <dbReference type="Proteomes" id="UP000796880"/>
    </source>
</evidence>
<dbReference type="PANTHER" id="PTHR21426:SF15">
    <property type="entry name" value="EXOCYST COMPLEX COMPONENT EXO84A"/>
    <property type="match status" value="1"/>
</dbReference>
<dbReference type="GO" id="GO:0008104">
    <property type="term" value="P:intracellular protein localization"/>
    <property type="evidence" value="ECO:0007669"/>
    <property type="project" value="TreeGrafter"/>
</dbReference>
<dbReference type="InterPro" id="IPR042561">
    <property type="entry name" value="Exo84_C_1"/>
</dbReference>
<dbReference type="Gene3D" id="1.20.58.1220">
    <property type="entry name" value="Exo84p, C-terminal helical domain"/>
    <property type="match status" value="1"/>
</dbReference>
<dbReference type="FunFam" id="1.20.58.1210:FF:000002">
    <property type="entry name" value="Exocyst complex component EXO84B"/>
    <property type="match status" value="1"/>
</dbReference>
<evidence type="ECO:0000259" key="4">
    <source>
        <dbReference type="Pfam" id="PF16528"/>
    </source>
</evidence>
<evidence type="ECO:0000256" key="2">
    <source>
        <dbReference type="ARBA" id="ARBA00022448"/>
    </source>
</evidence>
<evidence type="ECO:0000313" key="5">
    <source>
        <dbReference type="EMBL" id="KAF3431370.1"/>
    </source>
</evidence>
<name>A0A8K0DP65_9ROSA</name>
<dbReference type="EMBL" id="VOIH02000012">
    <property type="protein sequence ID" value="KAF3431370.1"/>
    <property type="molecule type" value="Genomic_DNA"/>
</dbReference>
<keyword evidence="2" id="KW-0813">Transport</keyword>
<proteinExistence type="inferred from homology"/>
<accession>A0A8K0DP65</accession>
<dbReference type="GO" id="GO:0006887">
    <property type="term" value="P:exocytosis"/>
    <property type="evidence" value="ECO:0007669"/>
    <property type="project" value="UniProtKB-KW"/>
</dbReference>
<protein>
    <recommendedName>
        <fullName evidence="4">Exocyst component Exo84 C-terminal domain-containing protein</fullName>
    </recommendedName>
</protein>